<name>A0A370HSD6_9NOCA</name>
<dbReference type="AlphaFoldDB" id="A0A370HSD6"/>
<dbReference type="EMBL" id="QQBC01000014">
    <property type="protein sequence ID" value="RDI61436.1"/>
    <property type="molecule type" value="Genomic_DNA"/>
</dbReference>
<dbReference type="STRING" id="1210086.GCA_001613105_07048"/>
<keyword evidence="3" id="KW-1185">Reference proteome</keyword>
<proteinExistence type="predicted"/>
<dbReference type="InterPro" id="IPR024495">
    <property type="entry name" value="DUF2771"/>
</dbReference>
<dbReference type="Pfam" id="PF10969">
    <property type="entry name" value="DUF2771"/>
    <property type="match status" value="1"/>
</dbReference>
<dbReference type="Proteomes" id="UP000254869">
    <property type="component" value="Unassembled WGS sequence"/>
</dbReference>
<comment type="caution">
    <text evidence="2">The sequence shown here is derived from an EMBL/GenBank/DDBJ whole genome shotgun (WGS) entry which is preliminary data.</text>
</comment>
<feature type="chain" id="PRO_5038948519" evidence="1">
    <location>
        <begin position="25"/>
        <end position="176"/>
    </location>
</feature>
<protein>
    <submittedName>
        <fullName evidence="2">Uncharacterized protein DUF2771</fullName>
    </submittedName>
</protein>
<evidence type="ECO:0000313" key="3">
    <source>
        <dbReference type="Proteomes" id="UP000254869"/>
    </source>
</evidence>
<reference evidence="2 3" key="1">
    <citation type="submission" date="2018-07" db="EMBL/GenBank/DDBJ databases">
        <title>Genomic Encyclopedia of Type Strains, Phase IV (KMG-IV): sequencing the most valuable type-strain genomes for metagenomic binning, comparative biology and taxonomic classification.</title>
        <authorList>
            <person name="Goeker M."/>
        </authorList>
    </citation>
    <scope>NUCLEOTIDE SEQUENCE [LARGE SCALE GENOMIC DNA]</scope>
    <source>
        <strain evidence="2 3">DSM 44290</strain>
    </source>
</reference>
<feature type="signal peptide" evidence="1">
    <location>
        <begin position="1"/>
        <end position="24"/>
    </location>
</feature>
<evidence type="ECO:0000313" key="2">
    <source>
        <dbReference type="EMBL" id="RDI61436.1"/>
    </source>
</evidence>
<accession>A0A370HSD6</accession>
<organism evidence="2 3">
    <name type="scientific">Nocardia pseudobrasiliensis</name>
    <dbReference type="NCBI Taxonomy" id="45979"/>
    <lineage>
        <taxon>Bacteria</taxon>
        <taxon>Bacillati</taxon>
        <taxon>Actinomycetota</taxon>
        <taxon>Actinomycetes</taxon>
        <taxon>Mycobacteriales</taxon>
        <taxon>Nocardiaceae</taxon>
        <taxon>Nocardia</taxon>
    </lineage>
</organism>
<dbReference type="RefSeq" id="WP_068006884.1">
    <property type="nucleotide sequence ID" value="NZ_QQBC01000014.1"/>
</dbReference>
<sequence length="176" mass="19012">MKPKTRTALALSAAAVFVVIVAVAAVVAVAVHNAHRADPQLTAYAHGKTVTVPPYRYCTVTQSDSNGQLGLSCRQSEITAQLDTPPGYPVQLSLPNHLVDAPWVMVMEYRAPDGTTARHVASYRDYSAGTRAVTVDSRPQPDLRLIGIELQLVVPTRDEAGNESFAPYQVWSIQTA</sequence>
<gene>
    <name evidence="2" type="ORF">DFR76_114161</name>
</gene>
<evidence type="ECO:0000256" key="1">
    <source>
        <dbReference type="SAM" id="SignalP"/>
    </source>
</evidence>
<keyword evidence="1" id="KW-0732">Signal</keyword>